<name>A0AAJ7V8P4_LATCA</name>
<feature type="signal peptide" evidence="8">
    <location>
        <begin position="1"/>
        <end position="22"/>
    </location>
</feature>
<dbReference type="Proteomes" id="UP000694890">
    <property type="component" value="Linkage group LG15"/>
</dbReference>
<feature type="domain" description="F5/8 type C" evidence="9">
    <location>
        <begin position="447"/>
        <end position="600"/>
    </location>
</feature>
<evidence type="ECO:0000313" key="11">
    <source>
        <dbReference type="RefSeq" id="XP_018540987.1"/>
    </source>
</evidence>
<dbReference type="Pfam" id="PF22633">
    <property type="entry name" value="F5_F8_type_C_2"/>
    <property type="match status" value="6"/>
</dbReference>
<comment type="subunit">
    <text evidence="3">Homotrimer.</text>
</comment>
<feature type="domain" description="F5/8 type C" evidence="9">
    <location>
        <begin position="155"/>
        <end position="308"/>
    </location>
</feature>
<dbReference type="SUPFAM" id="SSF49785">
    <property type="entry name" value="Galactose-binding domain-like"/>
    <property type="match status" value="6"/>
</dbReference>
<dbReference type="InterPro" id="IPR051941">
    <property type="entry name" value="BG_Antigen-Binding_Lectin"/>
</dbReference>
<keyword evidence="5" id="KW-0430">Lectin</keyword>
<dbReference type="RefSeq" id="XP_018540987.1">
    <property type="nucleotide sequence ID" value="XM_018685471.2"/>
</dbReference>
<keyword evidence="4" id="KW-0479">Metal-binding</keyword>
<keyword evidence="8" id="KW-0732">Signal</keyword>
<dbReference type="KEGG" id="lcf:108889124"/>
<dbReference type="AlphaFoldDB" id="A0AAJ7V8P4"/>
<dbReference type="GO" id="GO:0001868">
    <property type="term" value="P:regulation of complement activation, lectin pathway"/>
    <property type="evidence" value="ECO:0007669"/>
    <property type="project" value="UniProtKB-ARBA"/>
</dbReference>
<dbReference type="PANTHER" id="PTHR45713:SF6">
    <property type="entry name" value="F5_8 TYPE C DOMAIN-CONTAINING PROTEIN"/>
    <property type="match status" value="1"/>
</dbReference>
<dbReference type="InterPro" id="IPR000421">
    <property type="entry name" value="FA58C"/>
</dbReference>
<protein>
    <submittedName>
        <fullName evidence="11">Uncharacterized protein LOC108889124 isoform X1</fullName>
    </submittedName>
</protein>
<dbReference type="PANTHER" id="PTHR45713">
    <property type="entry name" value="FTP DOMAIN-CONTAINING PROTEIN"/>
    <property type="match status" value="1"/>
</dbReference>
<gene>
    <name evidence="11" type="primary">LOC108889124</name>
</gene>
<organism evidence="10 11">
    <name type="scientific">Lates calcarifer</name>
    <name type="common">Barramundi</name>
    <name type="synonym">Holocentrus calcarifer</name>
    <dbReference type="NCBI Taxonomy" id="8187"/>
    <lineage>
        <taxon>Eukaryota</taxon>
        <taxon>Metazoa</taxon>
        <taxon>Chordata</taxon>
        <taxon>Craniata</taxon>
        <taxon>Vertebrata</taxon>
        <taxon>Euteleostomi</taxon>
        <taxon>Actinopterygii</taxon>
        <taxon>Neopterygii</taxon>
        <taxon>Teleostei</taxon>
        <taxon>Neoteleostei</taxon>
        <taxon>Acanthomorphata</taxon>
        <taxon>Carangaria</taxon>
        <taxon>Carangaria incertae sedis</taxon>
        <taxon>Centropomidae</taxon>
        <taxon>Lates</taxon>
    </lineage>
</organism>
<evidence type="ECO:0000256" key="4">
    <source>
        <dbReference type="ARBA" id="ARBA00022723"/>
    </source>
</evidence>
<feature type="domain" description="F5/8 type C" evidence="9">
    <location>
        <begin position="739"/>
        <end position="892"/>
    </location>
</feature>
<reference evidence="11" key="1">
    <citation type="submission" date="2025-08" db="UniProtKB">
        <authorList>
            <consortium name="RefSeq"/>
        </authorList>
    </citation>
    <scope>IDENTIFICATION</scope>
    <source>
        <tissue evidence="11">Brain</tissue>
    </source>
</reference>
<dbReference type="GO" id="GO:0046872">
    <property type="term" value="F:metal ion binding"/>
    <property type="evidence" value="ECO:0007669"/>
    <property type="project" value="UniProtKB-KW"/>
</dbReference>
<accession>A0AAJ7V8P4</accession>
<keyword evidence="7" id="KW-1015">Disulfide bond</keyword>
<dbReference type="InterPro" id="IPR008979">
    <property type="entry name" value="Galactose-bd-like_sf"/>
</dbReference>
<dbReference type="PROSITE" id="PS50022">
    <property type="entry name" value="FA58C_3"/>
    <property type="match status" value="3"/>
</dbReference>
<dbReference type="GO" id="GO:0042806">
    <property type="term" value="F:fucose binding"/>
    <property type="evidence" value="ECO:0007669"/>
    <property type="project" value="UniProtKB-ARBA"/>
</dbReference>
<evidence type="ECO:0000256" key="3">
    <source>
        <dbReference type="ARBA" id="ARBA00011233"/>
    </source>
</evidence>
<proteinExistence type="inferred from homology"/>
<sequence>MRTPAVAFALLIVLGQTTCSFGTNIARGGQVTQSSLYGNAVPERAIDGNHASIWSAGSCTHTQNDHKPWWRLDLLKMYKINTVTITNRKDCCHQRLNGAEIRIGNSLNDNGNANPRCAVISSIGAGTSETFVCNGMEGRYINIVIPGRKEYLTLCEVEVTGQPSGTNIANIARGGQVTQSSLYGNAVPERAIDGNHASMWSAGSCTHTQNDHKPWWRLDLLEIYKINTVTITNRKDCCHQRLDGAEIRIGNSLNDNGNANPRCAVISSIGAGTSETFVCNGMEGRYINIVIPGRKEYLTLCEVEVTGQPSGTKIANIARGGQVTQSSLYGNAVPERAIDGNHASMWSAGSCTHTQNDHKPWWRLDLLEIYKINTVTITNRKDCCHQRLDGAEIRIGNSLNDNGNANPRCAVISSIGAGTSETFVCNGMEGRYINIVIPGRKEYLTLCEVEVTGQPSGTKIANIARGGQVTQSSLYGNAVPERAIDGNHASMWSAGSCTHTQNDHKPWWRLDLLEIYKINTVTITNRKDCCHQRLDGAEIRIGNSLNDNGNANPRCAVISSIGAGTSETFVCNGMEGRYINIVIPGRKEYLTLCEVEVTGQPSGTNIANIARGGQVTQSSLYGNAVPERAIDGNHASMWSAGSCTHTQNDHKPWWRLDLLEIYKINTVTITNRKDCCHQRLDGAEIRIGNFLNDNGNANPRCAVISSIAAGTSETFVCNGMEGRYINIVIPGRKEYLTLCEVEVTGQPSGTKIANIARGGQVTQSSLYGNAVPERAIDGNHASMWSAGSCTHTQNDHKPWWRLDLLKMYKINTVTITNRKDCCHQRLDGAEIHIGNSLNDNGNANPRCAVISSIGAGTSETFVCNGMEGRYINIVIPGRKEYLTLCEVEVSGTESDDLPEYSCN</sequence>
<evidence type="ECO:0000313" key="10">
    <source>
        <dbReference type="Proteomes" id="UP000694890"/>
    </source>
</evidence>
<dbReference type="GO" id="GO:0010185">
    <property type="term" value="P:regulation of cellular defense response"/>
    <property type="evidence" value="ECO:0007669"/>
    <property type="project" value="UniProtKB-ARBA"/>
</dbReference>
<evidence type="ECO:0000256" key="5">
    <source>
        <dbReference type="ARBA" id="ARBA00022734"/>
    </source>
</evidence>
<evidence type="ECO:0000256" key="6">
    <source>
        <dbReference type="ARBA" id="ARBA00022837"/>
    </source>
</evidence>
<comment type="function">
    <text evidence="1">Acts as a defensive agent. Recognizes blood group fucosylated oligosaccharides including A, B, H and Lewis B-type antigens. Does not recognize Lewis A antigen and has low affinity for monovalent haptens.</text>
</comment>
<evidence type="ECO:0000256" key="1">
    <source>
        <dbReference type="ARBA" id="ARBA00002219"/>
    </source>
</evidence>
<evidence type="ECO:0000256" key="7">
    <source>
        <dbReference type="ARBA" id="ARBA00023157"/>
    </source>
</evidence>
<dbReference type="GeneID" id="108889124"/>
<evidence type="ECO:0000259" key="9">
    <source>
        <dbReference type="PROSITE" id="PS50022"/>
    </source>
</evidence>
<evidence type="ECO:0000256" key="8">
    <source>
        <dbReference type="SAM" id="SignalP"/>
    </source>
</evidence>
<keyword evidence="6" id="KW-0106">Calcium</keyword>
<feature type="chain" id="PRO_5042534735" evidence="8">
    <location>
        <begin position="23"/>
        <end position="903"/>
    </location>
</feature>
<dbReference type="Gene3D" id="2.60.120.260">
    <property type="entry name" value="Galactose-binding domain-like"/>
    <property type="match status" value="6"/>
</dbReference>
<dbReference type="InterPro" id="IPR006585">
    <property type="entry name" value="FTP1"/>
</dbReference>
<comment type="similarity">
    <text evidence="2">Belongs to the fucolectin family.</text>
</comment>
<dbReference type="SMART" id="SM00607">
    <property type="entry name" value="FTP"/>
    <property type="match status" value="6"/>
</dbReference>
<evidence type="ECO:0000256" key="2">
    <source>
        <dbReference type="ARBA" id="ARBA00010147"/>
    </source>
</evidence>